<organism evidence="3 4">
    <name type="scientific">Streptomyces xantholiticus</name>
    <dbReference type="NCBI Taxonomy" id="68285"/>
    <lineage>
        <taxon>Bacteria</taxon>
        <taxon>Bacillati</taxon>
        <taxon>Actinomycetota</taxon>
        <taxon>Actinomycetes</taxon>
        <taxon>Kitasatosporales</taxon>
        <taxon>Streptomycetaceae</taxon>
        <taxon>Streptomyces</taxon>
    </lineage>
</organism>
<dbReference type="Gene3D" id="3.30.450.40">
    <property type="match status" value="1"/>
</dbReference>
<dbReference type="Pfam" id="PF07228">
    <property type="entry name" value="SpoIIE"/>
    <property type="match status" value="1"/>
</dbReference>
<comment type="caution">
    <text evidence="3">The sequence shown here is derived from an EMBL/GenBank/DDBJ whole genome shotgun (WGS) entry which is preliminary data.</text>
</comment>
<dbReference type="PANTHER" id="PTHR43156:SF2">
    <property type="entry name" value="STAGE II SPORULATION PROTEIN E"/>
    <property type="match status" value="1"/>
</dbReference>
<dbReference type="SMART" id="SM00091">
    <property type="entry name" value="PAS"/>
    <property type="match status" value="1"/>
</dbReference>
<dbReference type="InterPro" id="IPR029016">
    <property type="entry name" value="GAF-like_dom_sf"/>
</dbReference>
<gene>
    <name evidence="3" type="ORF">ABT276_25600</name>
</gene>
<dbReference type="InterPro" id="IPR001932">
    <property type="entry name" value="PPM-type_phosphatase-like_dom"/>
</dbReference>
<dbReference type="CDD" id="cd00130">
    <property type="entry name" value="PAS"/>
    <property type="match status" value="1"/>
</dbReference>
<dbReference type="SMART" id="SM00331">
    <property type="entry name" value="PP2C_SIG"/>
    <property type="match status" value="1"/>
</dbReference>
<evidence type="ECO:0000259" key="2">
    <source>
        <dbReference type="PROSITE" id="PS50112"/>
    </source>
</evidence>
<evidence type="ECO:0000313" key="3">
    <source>
        <dbReference type="EMBL" id="MER6616689.1"/>
    </source>
</evidence>
<dbReference type="SUPFAM" id="SSF81606">
    <property type="entry name" value="PP2C-like"/>
    <property type="match status" value="1"/>
</dbReference>
<dbReference type="Gene3D" id="2.10.70.100">
    <property type="match status" value="1"/>
</dbReference>
<dbReference type="InterPro" id="IPR035965">
    <property type="entry name" value="PAS-like_dom_sf"/>
</dbReference>
<dbReference type="Gene3D" id="3.30.450.20">
    <property type="entry name" value="PAS domain"/>
    <property type="match status" value="1"/>
</dbReference>
<evidence type="ECO:0000256" key="1">
    <source>
        <dbReference type="ARBA" id="ARBA00022801"/>
    </source>
</evidence>
<evidence type="ECO:0000313" key="4">
    <source>
        <dbReference type="Proteomes" id="UP001445472"/>
    </source>
</evidence>
<dbReference type="InterPro" id="IPR000014">
    <property type="entry name" value="PAS"/>
</dbReference>
<proteinExistence type="predicted"/>
<name>A0ABV1V0X6_9ACTN</name>
<dbReference type="RefSeq" id="WP_351977993.1">
    <property type="nucleotide sequence ID" value="NZ_JBEPBX010000027.1"/>
</dbReference>
<dbReference type="InterPro" id="IPR052016">
    <property type="entry name" value="Bact_Sigma-Reg"/>
</dbReference>
<sequence length="711" mass="75655">MFEPAGLVDLLAQVLRCREPRALLEALTIDEEGACGFPAGRTFLYMRGDAGLHRHPAESDDDCDHLLDAVHDALRTGRRTLLNAAGWQTHVLPLSCEGPPWGALAVALDGGSGDGAWRDRPEALDVLAECCARALSAHAGGREHADGAAHAGCAAHTDGPAHTDGTRLDEAAQAAQAGVFAWDFTADNVYWDERTCAIYGVDPATFDGKGETFFALLYPDDVPLLQAAIARVTEEVVTAQARGAAEEAGRYHLGYRVRHADGSVHSVAEYGRVILDDQGRPARALGLVMETGAEHDRSPRGSVSADSSRDSFLFTLTRALSQAITVQDVTRVMTQLARPALGAENLVLGIEEAGRLTIVGETAVAPSLSHLRGPAHTVMAMAALQEQALFIEDLSRHTGPELAELAATGDVPPRSWVVLSLGSTDHITGACLIAFAGPRKFDSGERTFYTAVAVILTQSLERALLFDTEHQRATDLQEAMLPRHLPTLDSLEVHSRYLPGTQGMHIGGDWYDLLPLRDGTAALVIGDVQGHDAHASAVMGQLRVALRACAEAGLPPGALLGQVNRVLCDLDTDRFATCTYLVLDPKAGTLLGARAGHLHPLRIQRGVVSEVVLTGGPPLGVDPAAVFPTTTTAVAGDEALVLFTDGLVERRDADIDVCVRNMIDDIHRWGNLSEQEVDLGELVEFLAGRDAPERIDDVALLAVQRVAGAGA</sequence>
<dbReference type="InterPro" id="IPR013655">
    <property type="entry name" value="PAS_fold_3"/>
</dbReference>
<dbReference type="InterPro" id="IPR036457">
    <property type="entry name" value="PPM-type-like_dom_sf"/>
</dbReference>
<dbReference type="EMBL" id="JBEPBX010000027">
    <property type="protein sequence ID" value="MER6616689.1"/>
    <property type="molecule type" value="Genomic_DNA"/>
</dbReference>
<dbReference type="SUPFAM" id="SSF55785">
    <property type="entry name" value="PYP-like sensor domain (PAS domain)"/>
    <property type="match status" value="1"/>
</dbReference>
<dbReference type="Gene3D" id="3.60.40.10">
    <property type="entry name" value="PPM-type phosphatase domain"/>
    <property type="match status" value="1"/>
</dbReference>
<dbReference type="PANTHER" id="PTHR43156">
    <property type="entry name" value="STAGE II SPORULATION PROTEIN E-RELATED"/>
    <property type="match status" value="1"/>
</dbReference>
<dbReference type="Pfam" id="PF08447">
    <property type="entry name" value="PAS_3"/>
    <property type="match status" value="1"/>
</dbReference>
<dbReference type="PROSITE" id="PS50112">
    <property type="entry name" value="PAS"/>
    <property type="match status" value="1"/>
</dbReference>
<reference evidence="3 4" key="1">
    <citation type="submission" date="2024-06" db="EMBL/GenBank/DDBJ databases">
        <title>The Natural Products Discovery Center: Release of the First 8490 Sequenced Strains for Exploring Actinobacteria Biosynthetic Diversity.</title>
        <authorList>
            <person name="Kalkreuter E."/>
            <person name="Kautsar S.A."/>
            <person name="Yang D."/>
            <person name="Bader C.D."/>
            <person name="Teijaro C.N."/>
            <person name="Fluegel L."/>
            <person name="Davis C.M."/>
            <person name="Simpson J.R."/>
            <person name="Lauterbach L."/>
            <person name="Steele A.D."/>
            <person name="Gui C."/>
            <person name="Meng S."/>
            <person name="Li G."/>
            <person name="Viehrig K."/>
            <person name="Ye F."/>
            <person name="Su P."/>
            <person name="Kiefer A.F."/>
            <person name="Nichols A."/>
            <person name="Cepeda A.J."/>
            <person name="Yan W."/>
            <person name="Fan B."/>
            <person name="Jiang Y."/>
            <person name="Adhikari A."/>
            <person name="Zheng C.-J."/>
            <person name="Schuster L."/>
            <person name="Cowan T.M."/>
            <person name="Smanski M.J."/>
            <person name="Chevrette M.G."/>
            <person name="De Carvalho L.P.S."/>
            <person name="Shen B."/>
        </authorList>
    </citation>
    <scope>NUCLEOTIDE SEQUENCE [LARGE SCALE GENOMIC DNA]</scope>
    <source>
        <strain evidence="3 4">NPDC000837</strain>
    </source>
</reference>
<dbReference type="Proteomes" id="UP001445472">
    <property type="component" value="Unassembled WGS sequence"/>
</dbReference>
<keyword evidence="1" id="KW-0378">Hydrolase</keyword>
<keyword evidence="4" id="KW-1185">Reference proteome</keyword>
<dbReference type="SUPFAM" id="SSF55781">
    <property type="entry name" value="GAF domain-like"/>
    <property type="match status" value="1"/>
</dbReference>
<feature type="domain" description="PAS" evidence="2">
    <location>
        <begin position="164"/>
        <end position="236"/>
    </location>
</feature>
<protein>
    <submittedName>
        <fullName evidence="3">SpoIIE family protein phosphatase</fullName>
    </submittedName>
</protein>
<accession>A0ABV1V0X6</accession>